<protein>
    <recommendedName>
        <fullName evidence="3">Antibiotic biosynthesis monooxygenase</fullName>
    </recommendedName>
</protein>
<keyword evidence="2" id="KW-1185">Reference proteome</keyword>
<sequence length="78" mass="8405">MSEVTYYVRFAVRPFAPGEATECFSANAAVMRAEALSRKPGHVGAIAFRRTGDPAIGEFGDAKLLRKFGEVPDDLSAL</sequence>
<accession>A0ABY3R0X0</accession>
<keyword evidence="1" id="KW-0614">Plasmid</keyword>
<name>A0ABY3R0X0_9BRAD</name>
<proteinExistence type="predicted"/>
<organism evidence="1 2">
    <name type="scientific">Bradyrhizobium barranii</name>
    <dbReference type="NCBI Taxonomy" id="2992140"/>
    <lineage>
        <taxon>Bacteria</taxon>
        <taxon>Pseudomonadati</taxon>
        <taxon>Pseudomonadota</taxon>
        <taxon>Alphaproteobacteria</taxon>
        <taxon>Hyphomicrobiales</taxon>
        <taxon>Nitrobacteraceae</taxon>
        <taxon>Bradyrhizobium</taxon>
    </lineage>
</organism>
<reference evidence="1" key="1">
    <citation type="submission" date="2021-11" db="EMBL/GenBank/DDBJ databases">
        <title>Australian commercial rhizobial inoculants.</title>
        <authorList>
            <person name="Kohlmeier M.G."/>
            <person name="O'Hara G.W."/>
            <person name="Colombi E."/>
            <person name="Ramsay J.P."/>
            <person name="Terpolilli J."/>
        </authorList>
    </citation>
    <scope>NUCLEOTIDE SEQUENCE</scope>
    <source>
        <strain evidence="1">CC829</strain>
        <plasmid evidence="1">pCC829_1</plasmid>
    </source>
</reference>
<gene>
    <name evidence="1" type="ORF">BjapCC829_46320</name>
</gene>
<evidence type="ECO:0008006" key="3">
    <source>
        <dbReference type="Google" id="ProtNLM"/>
    </source>
</evidence>
<dbReference type="RefSeq" id="WP_212479339.1">
    <property type="nucleotide sequence ID" value="NZ_CP088101.1"/>
</dbReference>
<dbReference type="EMBL" id="CP088101">
    <property type="protein sequence ID" value="UFW91915.1"/>
    <property type="molecule type" value="Genomic_DNA"/>
</dbReference>
<evidence type="ECO:0000313" key="2">
    <source>
        <dbReference type="Proteomes" id="UP001430990"/>
    </source>
</evidence>
<evidence type="ECO:0000313" key="1">
    <source>
        <dbReference type="EMBL" id="UFW91915.1"/>
    </source>
</evidence>
<geneLocation type="plasmid" evidence="1 2">
    <name>pCC829_1</name>
</geneLocation>
<dbReference type="Proteomes" id="UP001430990">
    <property type="component" value="Plasmid pCC829_1"/>
</dbReference>